<feature type="transmembrane region" description="Helical" evidence="1">
    <location>
        <begin position="37"/>
        <end position="59"/>
    </location>
</feature>
<organism evidence="2 3">
    <name type="scientific">Bacillus phage BPS10C</name>
    <dbReference type="NCBI Taxonomy" id="1277886"/>
    <lineage>
        <taxon>Viruses</taxon>
        <taxon>Duplodnaviria</taxon>
        <taxon>Heunggongvirae</taxon>
        <taxon>Uroviricota</taxon>
        <taxon>Caudoviricetes</taxon>
        <taxon>Herelleviridae</taxon>
        <taxon>Bastillevirinae</taxon>
        <taxon>Wphvirus</taxon>
        <taxon>Wphvirus BPS10C</taxon>
    </lineage>
</organism>
<keyword evidence="3" id="KW-1185">Reference proteome</keyword>
<dbReference type="RefSeq" id="YP_009002953.1">
    <property type="nucleotide sequence ID" value="NC_023501.1"/>
</dbReference>
<gene>
    <name evidence="2" type="ORF">BPS10C_067</name>
</gene>
<dbReference type="KEGG" id="vg:18480104"/>
<dbReference type="GeneID" id="18480104"/>
<name>W5QUN6_9CAUD</name>
<keyword evidence="1" id="KW-0812">Transmembrane</keyword>
<keyword evidence="1" id="KW-1133">Transmembrane helix</keyword>
<reference evidence="2 3" key="1">
    <citation type="journal article" date="2014" name="Arch. Virol.">
        <title>Characterization and genome analysis of the Bacillus cereus-infecting bacteriophages BPS10C and BPS13.</title>
        <authorList>
            <person name="Shin H."/>
            <person name="Lee J.H."/>
            <person name="Park J."/>
            <person name="Heu S."/>
            <person name="Ryu S."/>
        </authorList>
    </citation>
    <scope>NUCLEOTIDE SEQUENCE [LARGE SCALE GENOMIC DNA]</scope>
</reference>
<dbReference type="EMBL" id="KC430106">
    <property type="protein sequence ID" value="AGI12064.1"/>
    <property type="molecule type" value="Genomic_DNA"/>
</dbReference>
<keyword evidence="1" id="KW-0472">Membrane</keyword>
<dbReference type="Proteomes" id="UP000019162">
    <property type="component" value="Segment"/>
</dbReference>
<proteinExistence type="predicted"/>
<evidence type="ECO:0000256" key="1">
    <source>
        <dbReference type="SAM" id="Phobius"/>
    </source>
</evidence>
<accession>W5QUN6</accession>
<feature type="transmembrane region" description="Helical" evidence="1">
    <location>
        <begin position="7"/>
        <end position="25"/>
    </location>
</feature>
<protein>
    <submittedName>
        <fullName evidence="2">Uncharacterized protein</fullName>
    </submittedName>
</protein>
<evidence type="ECO:0000313" key="3">
    <source>
        <dbReference type="Proteomes" id="UP000019162"/>
    </source>
</evidence>
<evidence type="ECO:0000313" key="2">
    <source>
        <dbReference type="EMBL" id="AGI12064.1"/>
    </source>
</evidence>
<sequence length="60" mass="6740">MITIIKLILLFVMIFGLPISIALLANNVEVKDGWEVMVGMVFAVFITMVELILLCIFIIL</sequence>